<dbReference type="InterPro" id="IPR049142">
    <property type="entry name" value="MS_channel_1st"/>
</dbReference>
<sequence>MFILATEVQQNIEQNVEELDKKVSRLSTVIDDGINKAIDFGFDLFLAIVIFIIGRIVLSLVRKLFKKIMNRSNIDEGVVKFLDSMIKVFGYIVIIITICGQIGIQTTSFITLLGTAGVSIGLALQGSLANFAGGILILITKPFALGDYIIAEGVEGNVTKIDIIYTTLQSIDNKSIKLPNGKLADSVLTNVTHQEERRLDVEIGIGYDDDIKKAKQIMADVMKQSGYGIKPDEEIVVVKELAESSIVLEMRMWVKTEDYWNAKFYLNENVKYKFDENNISIPFNQLDVNLKNVQ</sequence>
<evidence type="ECO:0000259" key="8">
    <source>
        <dbReference type="Pfam" id="PF00924"/>
    </source>
</evidence>
<dbReference type="SUPFAM" id="SSF82861">
    <property type="entry name" value="Mechanosensitive channel protein MscS (YggB), transmembrane region"/>
    <property type="match status" value="1"/>
</dbReference>
<evidence type="ECO:0000313" key="15">
    <source>
        <dbReference type="Proteomes" id="UP000284779"/>
    </source>
</evidence>
<comment type="subcellular location">
    <subcellularLocation>
        <location evidence="1">Cell membrane</location>
        <topology evidence="1">Multi-pass membrane protein</topology>
    </subcellularLocation>
</comment>
<dbReference type="PANTHER" id="PTHR30221">
    <property type="entry name" value="SMALL-CONDUCTANCE MECHANOSENSITIVE CHANNEL"/>
    <property type="match status" value="1"/>
</dbReference>
<proteinExistence type="inferred from homology"/>
<dbReference type="Gene3D" id="2.30.30.60">
    <property type="match status" value="1"/>
</dbReference>
<feature type="domain" description="Mechanosensitive ion channel MscS" evidence="8">
    <location>
        <begin position="127"/>
        <end position="193"/>
    </location>
</feature>
<evidence type="ECO:0000313" key="11">
    <source>
        <dbReference type="EMBL" id="RHA20188.1"/>
    </source>
</evidence>
<dbReference type="InterPro" id="IPR023408">
    <property type="entry name" value="MscS_beta-dom_sf"/>
</dbReference>
<evidence type="ECO:0000256" key="6">
    <source>
        <dbReference type="ARBA" id="ARBA00023136"/>
    </source>
</evidence>
<dbReference type="PANTHER" id="PTHR30221:SF1">
    <property type="entry name" value="SMALL-CONDUCTANCE MECHANOSENSITIVE CHANNEL"/>
    <property type="match status" value="1"/>
</dbReference>
<dbReference type="AlphaFoldDB" id="A0A413S6Q0"/>
<organism evidence="12 14">
    <name type="scientific">Eubacterium ventriosum</name>
    <dbReference type="NCBI Taxonomy" id="39496"/>
    <lineage>
        <taxon>Bacteria</taxon>
        <taxon>Bacillati</taxon>
        <taxon>Bacillota</taxon>
        <taxon>Clostridia</taxon>
        <taxon>Eubacteriales</taxon>
        <taxon>Eubacteriaceae</taxon>
        <taxon>Eubacterium</taxon>
    </lineage>
</organism>
<dbReference type="Pfam" id="PF05552">
    <property type="entry name" value="MS_channel_1st_1"/>
    <property type="match status" value="1"/>
</dbReference>
<name>A0A413S6Q0_9FIRM</name>
<dbReference type="Proteomes" id="UP000286186">
    <property type="component" value="Unassembled WGS sequence"/>
</dbReference>
<protein>
    <submittedName>
        <fullName evidence="12">Mechanosensitive ion channel family protein</fullName>
    </submittedName>
</protein>
<evidence type="ECO:0000313" key="16">
    <source>
        <dbReference type="Proteomes" id="UP000286186"/>
    </source>
</evidence>
<evidence type="ECO:0000256" key="1">
    <source>
        <dbReference type="ARBA" id="ARBA00004651"/>
    </source>
</evidence>
<feature type="transmembrane region" description="Helical" evidence="7">
    <location>
        <begin position="86"/>
        <end position="104"/>
    </location>
</feature>
<keyword evidence="4 7" id="KW-0812">Transmembrane</keyword>
<dbReference type="InterPro" id="IPR011066">
    <property type="entry name" value="MscS_channel_C_sf"/>
</dbReference>
<dbReference type="SUPFAM" id="SSF50182">
    <property type="entry name" value="Sm-like ribonucleoproteins"/>
    <property type="match status" value="1"/>
</dbReference>
<evidence type="ECO:0000256" key="5">
    <source>
        <dbReference type="ARBA" id="ARBA00022989"/>
    </source>
</evidence>
<dbReference type="InterPro" id="IPR045275">
    <property type="entry name" value="MscS_archaea/bacteria_type"/>
</dbReference>
<dbReference type="GO" id="GO:0008381">
    <property type="term" value="F:mechanosensitive monoatomic ion channel activity"/>
    <property type="evidence" value="ECO:0007669"/>
    <property type="project" value="InterPro"/>
</dbReference>
<dbReference type="Proteomes" id="UP000284779">
    <property type="component" value="Unassembled WGS sequence"/>
</dbReference>
<dbReference type="SUPFAM" id="SSF82689">
    <property type="entry name" value="Mechanosensitive channel protein MscS (YggB), C-terminal domain"/>
    <property type="match status" value="1"/>
</dbReference>
<dbReference type="Gene3D" id="3.30.70.100">
    <property type="match status" value="1"/>
</dbReference>
<gene>
    <name evidence="13" type="ORF">DW652_07545</name>
    <name evidence="12" type="ORF">DW929_01515</name>
    <name evidence="11" type="ORF">DW944_03375</name>
</gene>
<dbReference type="EMBL" id="QSFD01000002">
    <property type="protein sequence ID" value="RHA20188.1"/>
    <property type="molecule type" value="Genomic_DNA"/>
</dbReference>
<keyword evidence="15" id="KW-1185">Reference proteome</keyword>
<evidence type="ECO:0000313" key="13">
    <source>
        <dbReference type="EMBL" id="RHF88582.1"/>
    </source>
</evidence>
<dbReference type="Proteomes" id="UP000284598">
    <property type="component" value="Unassembled WGS sequence"/>
</dbReference>
<feature type="domain" description="Mechanosensitive ion channel transmembrane helices 2/3" evidence="10">
    <location>
        <begin position="85"/>
        <end position="125"/>
    </location>
</feature>
<dbReference type="InterPro" id="IPR011014">
    <property type="entry name" value="MscS_channel_TM-2"/>
</dbReference>
<comment type="similarity">
    <text evidence="2">Belongs to the MscS (TC 1.A.23) family.</text>
</comment>
<evidence type="ECO:0000256" key="3">
    <source>
        <dbReference type="ARBA" id="ARBA00022475"/>
    </source>
</evidence>
<dbReference type="InterPro" id="IPR008910">
    <property type="entry name" value="MSC_TM_helix"/>
</dbReference>
<dbReference type="Gene3D" id="1.10.287.1260">
    <property type="match status" value="1"/>
</dbReference>
<feature type="transmembrane region" description="Helical" evidence="7">
    <location>
        <begin position="44"/>
        <end position="65"/>
    </location>
</feature>
<feature type="transmembrane region" description="Helical" evidence="7">
    <location>
        <begin position="110"/>
        <end position="139"/>
    </location>
</feature>
<dbReference type="Pfam" id="PF00924">
    <property type="entry name" value="MS_channel_2nd"/>
    <property type="match status" value="1"/>
</dbReference>
<keyword evidence="3" id="KW-1003">Cell membrane</keyword>
<evidence type="ECO:0000256" key="4">
    <source>
        <dbReference type="ARBA" id="ARBA00022692"/>
    </source>
</evidence>
<reference evidence="14 15" key="1">
    <citation type="submission" date="2018-08" db="EMBL/GenBank/DDBJ databases">
        <title>A genome reference for cultivated species of the human gut microbiota.</title>
        <authorList>
            <person name="Zou Y."/>
            <person name="Xue W."/>
            <person name="Luo G."/>
        </authorList>
    </citation>
    <scope>NUCLEOTIDE SEQUENCE [LARGE SCALE GENOMIC DNA]</scope>
    <source>
        <strain evidence="13 16">AM23-22</strain>
        <strain evidence="12 14">AM43-2</strain>
        <strain evidence="11 15">AM44-11BH</strain>
    </source>
</reference>
<evidence type="ECO:0000256" key="7">
    <source>
        <dbReference type="SAM" id="Phobius"/>
    </source>
</evidence>
<comment type="caution">
    <text evidence="12">The sequence shown here is derived from an EMBL/GenBank/DDBJ whole genome shotgun (WGS) entry which is preliminary data.</text>
</comment>
<dbReference type="Pfam" id="PF21088">
    <property type="entry name" value="MS_channel_1st"/>
    <property type="match status" value="1"/>
</dbReference>
<evidence type="ECO:0000256" key="2">
    <source>
        <dbReference type="ARBA" id="ARBA00008017"/>
    </source>
</evidence>
<evidence type="ECO:0000313" key="14">
    <source>
        <dbReference type="Proteomes" id="UP000284598"/>
    </source>
</evidence>
<dbReference type="InterPro" id="IPR006685">
    <property type="entry name" value="MscS_channel_2nd"/>
</dbReference>
<dbReference type="InterPro" id="IPR010920">
    <property type="entry name" value="LSM_dom_sf"/>
</dbReference>
<evidence type="ECO:0000313" key="12">
    <source>
        <dbReference type="EMBL" id="RHA57529.1"/>
    </source>
</evidence>
<dbReference type="InterPro" id="IPR049278">
    <property type="entry name" value="MS_channel_C"/>
</dbReference>
<dbReference type="Pfam" id="PF21082">
    <property type="entry name" value="MS_channel_3rd"/>
    <property type="match status" value="1"/>
</dbReference>
<accession>A0A413S6Q0</accession>
<keyword evidence="5 7" id="KW-1133">Transmembrane helix</keyword>
<evidence type="ECO:0000259" key="9">
    <source>
        <dbReference type="Pfam" id="PF21082"/>
    </source>
</evidence>
<dbReference type="RefSeq" id="WP_117969730.1">
    <property type="nucleotide sequence ID" value="NZ_CATWJF010000005.1"/>
</dbReference>
<feature type="domain" description="Mechanosensitive ion channel MscS C-terminal" evidence="9">
    <location>
        <begin position="200"/>
        <end position="281"/>
    </location>
</feature>
<dbReference type="EMBL" id="QRHR01000006">
    <property type="protein sequence ID" value="RHF88582.1"/>
    <property type="molecule type" value="Genomic_DNA"/>
</dbReference>
<evidence type="ECO:0000259" key="10">
    <source>
        <dbReference type="Pfam" id="PF21088"/>
    </source>
</evidence>
<keyword evidence="6 7" id="KW-0472">Membrane</keyword>
<dbReference type="GO" id="GO:0005886">
    <property type="term" value="C:plasma membrane"/>
    <property type="evidence" value="ECO:0007669"/>
    <property type="project" value="UniProtKB-SubCell"/>
</dbReference>
<dbReference type="EMBL" id="QSFO01000001">
    <property type="protein sequence ID" value="RHA57529.1"/>
    <property type="molecule type" value="Genomic_DNA"/>
</dbReference>